<protein>
    <submittedName>
        <fullName evidence="1">Uncharacterized protein</fullName>
    </submittedName>
</protein>
<name>G0M6W7_CAEBE</name>
<reference evidence="2" key="1">
    <citation type="submission" date="2011-07" db="EMBL/GenBank/DDBJ databases">
        <authorList>
            <consortium name="Caenorhabditis brenneri Sequencing and Analysis Consortium"/>
            <person name="Wilson R.K."/>
        </authorList>
    </citation>
    <scope>NUCLEOTIDE SEQUENCE [LARGE SCALE GENOMIC DNA]</scope>
    <source>
        <strain evidence="2">PB2801</strain>
    </source>
</reference>
<dbReference type="Proteomes" id="UP000008068">
    <property type="component" value="Unassembled WGS sequence"/>
</dbReference>
<evidence type="ECO:0000313" key="1">
    <source>
        <dbReference type="EMBL" id="EGT30377.1"/>
    </source>
</evidence>
<keyword evidence="2" id="KW-1185">Reference proteome</keyword>
<gene>
    <name evidence="1" type="ORF">CAEBREN_25840</name>
</gene>
<dbReference type="EMBL" id="GL379786">
    <property type="protein sequence ID" value="EGT30377.1"/>
    <property type="molecule type" value="Genomic_DNA"/>
</dbReference>
<evidence type="ECO:0000313" key="2">
    <source>
        <dbReference type="Proteomes" id="UP000008068"/>
    </source>
</evidence>
<accession>G0M6W7</accession>
<proteinExistence type="predicted"/>
<dbReference type="InParanoid" id="G0M6W7"/>
<organism evidence="2">
    <name type="scientific">Caenorhabditis brenneri</name>
    <name type="common">Nematode worm</name>
    <dbReference type="NCBI Taxonomy" id="135651"/>
    <lineage>
        <taxon>Eukaryota</taxon>
        <taxon>Metazoa</taxon>
        <taxon>Ecdysozoa</taxon>
        <taxon>Nematoda</taxon>
        <taxon>Chromadorea</taxon>
        <taxon>Rhabditida</taxon>
        <taxon>Rhabditina</taxon>
        <taxon>Rhabditomorpha</taxon>
        <taxon>Rhabditoidea</taxon>
        <taxon>Rhabditidae</taxon>
        <taxon>Peloderinae</taxon>
        <taxon>Caenorhabditis</taxon>
    </lineage>
</organism>
<dbReference type="HOGENOM" id="CLU_1857011_0_0_1"/>
<dbReference type="AlphaFoldDB" id="G0M6W7"/>
<sequence>MRWLEKNIRDSSGRRVVIRTNEGLSGQNGEADHPLAPPILPRWPFFFPQLSCRRVVSRLARLCTFKNGRKLCFCSTSPPRAQWSIYTSIGENSRRRKIPKNGDSDSSRFLFFRTAVAYKKSGKNGRVQRKREDGRNFC</sequence>